<organism evidence="6">
    <name type="scientific">Aureococcus anophagefferens</name>
    <name type="common">Harmful bloom alga</name>
    <dbReference type="NCBI Taxonomy" id="44056"/>
    <lineage>
        <taxon>Eukaryota</taxon>
        <taxon>Sar</taxon>
        <taxon>Stramenopiles</taxon>
        <taxon>Ochrophyta</taxon>
        <taxon>Pelagophyceae</taxon>
        <taxon>Pelagomonadales</taxon>
        <taxon>Pelagomonadaceae</taxon>
        <taxon>Aureococcus</taxon>
    </lineage>
</organism>
<keyword evidence="4" id="KW-0472">Membrane</keyword>
<dbReference type="Pfam" id="PF03661">
    <property type="entry name" value="TMEM33_Pom33"/>
    <property type="match status" value="1"/>
</dbReference>
<dbReference type="GO" id="GO:0016020">
    <property type="term" value="C:membrane"/>
    <property type="evidence" value="ECO:0007669"/>
    <property type="project" value="InterPro"/>
</dbReference>
<dbReference type="InterPro" id="IPR005344">
    <property type="entry name" value="TMEM33/Pom33"/>
</dbReference>
<dbReference type="InterPro" id="IPR013105">
    <property type="entry name" value="TPR_2"/>
</dbReference>
<dbReference type="InterPro" id="IPR011990">
    <property type="entry name" value="TPR-like_helical_dom_sf"/>
</dbReference>
<sequence length="390" mass="42032">MAAELKEGRELYKSGKFGDAAAKFGSALEDDSTEVDQLHMIHSNRCACYMQLKAFDKAYDDAEACTSLKPTWAKGWARLAAACDALGKLPQAAAAYEKAAELDPANGAQHLNDAAKVKAKADAANGAGNYRRVPFPEQRSVQPVGGRFENAHLMARGAVFVYSAIYLVSFTTDLATLRARYRSAVKFLCLSLVMHWGRAHGRPKMDRAYAQKCMTDPGCQRLFGAFILLLGQGSFIALLPLLYFEARRRRTRVGLKSQALQATAALEGTLLDGDGQLDAKVVVNCAYAEAGAGLLMVLELLTPRRNFILLVLYWQYMQMRIMLEGAATGGAGGPLHAAFGAVDAKVVAVVGNPACPALLRGAYGKIKQLAKNQVALPEPGKKPGLKCTIM</sequence>
<dbReference type="GeneID" id="20223218"/>
<evidence type="ECO:0000256" key="4">
    <source>
        <dbReference type="SAM" id="Phobius"/>
    </source>
</evidence>
<dbReference type="Pfam" id="PF07719">
    <property type="entry name" value="TPR_2"/>
    <property type="match status" value="1"/>
</dbReference>
<dbReference type="EMBL" id="GL833120">
    <property type="protein sequence ID" value="EGB12933.1"/>
    <property type="molecule type" value="Genomic_DNA"/>
</dbReference>
<proteinExistence type="predicted"/>
<protein>
    <submittedName>
        <fullName evidence="5">Uncharacterized protein</fullName>
    </submittedName>
</protein>
<dbReference type="OrthoDB" id="2423701at2759"/>
<dbReference type="eggNOG" id="KOG0548">
    <property type="taxonomic scope" value="Eukaryota"/>
</dbReference>
<dbReference type="SUPFAM" id="SSF48452">
    <property type="entry name" value="TPR-like"/>
    <property type="match status" value="1"/>
</dbReference>
<accession>F0XWN6</accession>
<dbReference type="PANTHER" id="PTHR22904:SF523">
    <property type="entry name" value="STRESS-INDUCED-PHOSPHOPROTEIN 1"/>
    <property type="match status" value="1"/>
</dbReference>
<feature type="repeat" description="TPR" evidence="3">
    <location>
        <begin position="73"/>
        <end position="106"/>
    </location>
</feature>
<dbReference type="AlphaFoldDB" id="F0XWN6"/>
<feature type="transmembrane region" description="Helical" evidence="4">
    <location>
        <begin position="222"/>
        <end position="244"/>
    </location>
</feature>
<evidence type="ECO:0000256" key="3">
    <source>
        <dbReference type="PROSITE-ProRule" id="PRU00339"/>
    </source>
</evidence>
<dbReference type="InParanoid" id="F0XWN6"/>
<dbReference type="OMA" id="LLRIRYM"/>
<dbReference type="PROSITE" id="PS50005">
    <property type="entry name" value="TPR"/>
    <property type="match status" value="1"/>
</dbReference>
<dbReference type="RefSeq" id="XP_009032552.1">
    <property type="nucleotide sequence ID" value="XM_009034304.1"/>
</dbReference>
<dbReference type="SMART" id="SM00028">
    <property type="entry name" value="TPR"/>
    <property type="match status" value="2"/>
</dbReference>
<dbReference type="Gene3D" id="1.25.40.10">
    <property type="entry name" value="Tetratricopeptide repeat domain"/>
    <property type="match status" value="1"/>
</dbReference>
<name>F0XWN6_AURAN</name>
<evidence type="ECO:0000256" key="2">
    <source>
        <dbReference type="ARBA" id="ARBA00022803"/>
    </source>
</evidence>
<keyword evidence="1" id="KW-0677">Repeat</keyword>
<evidence type="ECO:0000313" key="6">
    <source>
        <dbReference type="Proteomes" id="UP000002729"/>
    </source>
</evidence>
<dbReference type="PANTHER" id="PTHR22904">
    <property type="entry name" value="TPR REPEAT CONTAINING PROTEIN"/>
    <property type="match status" value="1"/>
</dbReference>
<dbReference type="InterPro" id="IPR019734">
    <property type="entry name" value="TPR_rpt"/>
</dbReference>
<keyword evidence="4" id="KW-1133">Transmembrane helix</keyword>
<evidence type="ECO:0000256" key="1">
    <source>
        <dbReference type="ARBA" id="ARBA00022737"/>
    </source>
</evidence>
<dbReference type="GO" id="GO:0051879">
    <property type="term" value="F:Hsp90 protein binding"/>
    <property type="evidence" value="ECO:0007669"/>
    <property type="project" value="TreeGrafter"/>
</dbReference>
<reference evidence="5 6" key="1">
    <citation type="journal article" date="2011" name="Proc. Natl. Acad. Sci. U.S.A.">
        <title>Niche of harmful alga Aureococcus anophagefferens revealed through ecogenomics.</title>
        <authorList>
            <person name="Gobler C.J."/>
            <person name="Berry D.L."/>
            <person name="Dyhrman S.T."/>
            <person name="Wilhelm S.W."/>
            <person name="Salamov A."/>
            <person name="Lobanov A.V."/>
            <person name="Zhang Y."/>
            <person name="Collier J.L."/>
            <person name="Wurch L.L."/>
            <person name="Kustka A.B."/>
            <person name="Dill B.D."/>
            <person name="Shah M."/>
            <person name="VerBerkmoes N.C."/>
            <person name="Kuo A."/>
            <person name="Terry A."/>
            <person name="Pangilinan J."/>
            <person name="Lindquist E.A."/>
            <person name="Lucas S."/>
            <person name="Paulsen I.T."/>
            <person name="Hattenrath-Lehmann T.K."/>
            <person name="Talmage S.C."/>
            <person name="Walker E.A."/>
            <person name="Koch F."/>
            <person name="Burson A.M."/>
            <person name="Marcoval M.A."/>
            <person name="Tang Y.Z."/>
            <person name="Lecleir G.R."/>
            <person name="Coyne K.J."/>
            <person name="Berg G.M."/>
            <person name="Bertrand E.M."/>
            <person name="Saito M.A."/>
            <person name="Gladyshev V.N."/>
            <person name="Grigoriev I.V."/>
        </authorList>
    </citation>
    <scope>NUCLEOTIDE SEQUENCE [LARGE SCALE GENOMIC DNA]</scope>
    <source>
        <strain evidence="6">CCMP 1984</strain>
    </source>
</reference>
<keyword evidence="6" id="KW-1185">Reference proteome</keyword>
<keyword evidence="2 3" id="KW-0802">TPR repeat</keyword>
<dbReference type="KEGG" id="aaf:AURANDRAFT_60888"/>
<dbReference type="Proteomes" id="UP000002729">
    <property type="component" value="Unassembled WGS sequence"/>
</dbReference>
<keyword evidence="4" id="KW-0812">Transmembrane</keyword>
<gene>
    <name evidence="5" type="ORF">AURANDRAFT_60888</name>
</gene>
<evidence type="ECO:0000313" key="5">
    <source>
        <dbReference type="EMBL" id="EGB12933.1"/>
    </source>
</evidence>